<keyword evidence="3 6" id="KW-0812">Transmembrane</keyword>
<organism evidence="8 9">
    <name type="scientific">Phaeodactylum tricornutum (strain CCAP 1055/1)</name>
    <dbReference type="NCBI Taxonomy" id="556484"/>
    <lineage>
        <taxon>Eukaryota</taxon>
        <taxon>Sar</taxon>
        <taxon>Stramenopiles</taxon>
        <taxon>Ochrophyta</taxon>
        <taxon>Bacillariophyta</taxon>
        <taxon>Bacillariophyceae</taxon>
        <taxon>Bacillariophycidae</taxon>
        <taxon>Naviculales</taxon>
        <taxon>Phaeodactylaceae</taxon>
        <taxon>Phaeodactylum</taxon>
    </lineage>
</organism>
<evidence type="ECO:0000313" key="8">
    <source>
        <dbReference type="EMBL" id="EEC46304.1"/>
    </source>
</evidence>
<dbReference type="PANTHER" id="PTHR12385:SF4">
    <property type="entry name" value="PROTEIN PNS1"/>
    <property type="match status" value="1"/>
</dbReference>
<evidence type="ECO:0000256" key="4">
    <source>
        <dbReference type="ARBA" id="ARBA00022989"/>
    </source>
</evidence>
<dbReference type="GeneID" id="7203191"/>
<feature type="transmembrane region" description="Helical" evidence="6">
    <location>
        <begin position="154"/>
        <end position="173"/>
    </location>
</feature>
<evidence type="ECO:0000256" key="7">
    <source>
        <dbReference type="SAM" id="MobiDB-lite"/>
    </source>
</evidence>
<dbReference type="KEGG" id="pti:PHATRDRAFT_38277"/>
<sequence length="745" mass="81733">MSNQQKDGTPMAGSDQVSLVKDGLALQNHDSNHLPFFADATLDLEEAHDIADTPEPTRPVTRPNKLQIAAAVEQIPMPTLHFLESPTADSFADANVDPRTVADATSTGSSIPTNSISRESPDDKSTFARITSLETAYPSMSRTQHSVPRWPRDLPWAIAFVLFVPTGLLWPILTQTEANESSHAITFHPLSTASLHGLFWSALASVLLSRALYRTPSGGEGDDARFHIAQLLTLAAPVAVCVHVALVLLILLACPHAALAALVPAWFAVKDMYLFRRWKQRRSAQFNGPTESPSTSAFSAVQSVGGTRQAFFQALMGMTLDILSRSLRRASFYRVLSGVLIVQCITVWLWRWALLAALTISGSSSPFGAHSKGIIFMVAFVAGKWATGTVARLLSLLACGGVTSWVAVQQELQSVNNNPMFYSQGSNSNSRNGTYDADRDENIGYSEDETNDMPEAYRTVDASVYQSVLSIEDDLDDDYELDDDEFMEAPSRREHSRRRENAQPQSTVKSILLVGLSISFGSVAQCGLVGGLAQFMWSQLRVVEAARTVLSEVRRDSGFHNMTIGSNEAGFFGKMCKCMHNMARKFVRNHSDLAMTHVAAFYKSYQKAARDVSTLIDESDSHFDSDTSPQQPQTGVEPILHDDITTHMAACVGGSISGLIVIFTTSVLLYQRDQRQDPGSDLEVVENMLVSFALFYTLLFTVLEPIRASIKAVHLGFPRIHSDDKVCLAIFLSSNQQVLLARLLM</sequence>
<dbReference type="Pfam" id="PF04515">
    <property type="entry name" value="Choline_transpo"/>
    <property type="match status" value="1"/>
</dbReference>
<protein>
    <recommendedName>
        <fullName evidence="6">Choline transporter-like protein</fullName>
    </recommendedName>
</protein>
<proteinExistence type="inferred from homology"/>
<feature type="region of interest" description="Disordered" evidence="7">
    <location>
        <begin position="101"/>
        <end position="124"/>
    </location>
</feature>
<comment type="caution">
    <text evidence="6">Lacks conserved residue(s) required for the propagation of feature annotation.</text>
</comment>
<dbReference type="GO" id="GO:0022857">
    <property type="term" value="F:transmembrane transporter activity"/>
    <property type="evidence" value="ECO:0007669"/>
    <property type="project" value="UniProtKB-UniRule"/>
</dbReference>
<comment type="subcellular location">
    <subcellularLocation>
        <location evidence="6">Cell membrane</location>
        <topology evidence="6">Multi-pass membrane protein</topology>
    </subcellularLocation>
    <subcellularLocation>
        <location evidence="1">Membrane</location>
        <topology evidence="1">Multi-pass membrane protein</topology>
    </subcellularLocation>
</comment>
<dbReference type="InParanoid" id="B7G5F4"/>
<accession>B7G5F4</accession>
<evidence type="ECO:0000256" key="5">
    <source>
        <dbReference type="ARBA" id="ARBA00023136"/>
    </source>
</evidence>
<keyword evidence="5 6" id="KW-0472">Membrane</keyword>
<dbReference type="GO" id="GO:0005886">
    <property type="term" value="C:plasma membrane"/>
    <property type="evidence" value="ECO:0007669"/>
    <property type="project" value="UniProtKB-SubCell"/>
</dbReference>
<reference evidence="8 9" key="1">
    <citation type="journal article" date="2008" name="Nature">
        <title>The Phaeodactylum genome reveals the evolutionary history of diatom genomes.</title>
        <authorList>
            <person name="Bowler C."/>
            <person name="Allen A.E."/>
            <person name="Badger J.H."/>
            <person name="Grimwood J."/>
            <person name="Jabbari K."/>
            <person name="Kuo A."/>
            <person name="Maheswari U."/>
            <person name="Martens C."/>
            <person name="Maumus F."/>
            <person name="Otillar R.P."/>
            <person name="Rayko E."/>
            <person name="Salamov A."/>
            <person name="Vandepoele K."/>
            <person name="Beszteri B."/>
            <person name="Gruber A."/>
            <person name="Heijde M."/>
            <person name="Katinka M."/>
            <person name="Mock T."/>
            <person name="Valentin K."/>
            <person name="Verret F."/>
            <person name="Berges J.A."/>
            <person name="Brownlee C."/>
            <person name="Cadoret J.P."/>
            <person name="Chiovitti A."/>
            <person name="Choi C.J."/>
            <person name="Coesel S."/>
            <person name="De Martino A."/>
            <person name="Detter J.C."/>
            <person name="Durkin C."/>
            <person name="Falciatore A."/>
            <person name="Fournet J."/>
            <person name="Haruta M."/>
            <person name="Huysman M.J."/>
            <person name="Jenkins B.D."/>
            <person name="Jiroutova K."/>
            <person name="Jorgensen R.E."/>
            <person name="Joubert Y."/>
            <person name="Kaplan A."/>
            <person name="Kroger N."/>
            <person name="Kroth P.G."/>
            <person name="La Roche J."/>
            <person name="Lindquist E."/>
            <person name="Lommer M."/>
            <person name="Martin-Jezequel V."/>
            <person name="Lopez P.J."/>
            <person name="Lucas S."/>
            <person name="Mangogna M."/>
            <person name="McGinnis K."/>
            <person name="Medlin L.K."/>
            <person name="Montsant A."/>
            <person name="Oudot-Le Secq M.P."/>
            <person name="Napoli C."/>
            <person name="Obornik M."/>
            <person name="Parker M.S."/>
            <person name="Petit J.L."/>
            <person name="Porcel B.M."/>
            <person name="Poulsen N."/>
            <person name="Robison M."/>
            <person name="Rychlewski L."/>
            <person name="Rynearson T.A."/>
            <person name="Schmutz J."/>
            <person name="Shapiro H."/>
            <person name="Siaut M."/>
            <person name="Stanley M."/>
            <person name="Sussman M.R."/>
            <person name="Taylor A.R."/>
            <person name="Vardi A."/>
            <person name="von Dassow P."/>
            <person name="Vyverman W."/>
            <person name="Willis A."/>
            <person name="Wyrwicz L.S."/>
            <person name="Rokhsar D.S."/>
            <person name="Weissenbach J."/>
            <person name="Armbrust E.V."/>
            <person name="Green B.R."/>
            <person name="Van de Peer Y."/>
            <person name="Grigoriev I.V."/>
        </authorList>
    </citation>
    <scope>NUCLEOTIDE SEQUENCE [LARGE SCALE GENOMIC DNA]</scope>
    <source>
        <strain evidence="8 9">CCAP 1055/1</strain>
    </source>
</reference>
<dbReference type="RefSeq" id="XP_002182403.1">
    <property type="nucleotide sequence ID" value="XM_002182367.1"/>
</dbReference>
<comment type="function">
    <text evidence="6">Choline transporter.</text>
</comment>
<feature type="transmembrane region" description="Helical" evidence="6">
    <location>
        <begin position="373"/>
        <end position="394"/>
    </location>
</feature>
<feature type="transmembrane region" description="Helical" evidence="6">
    <location>
        <begin position="332"/>
        <end position="353"/>
    </location>
</feature>
<keyword evidence="9" id="KW-1185">Reference proteome</keyword>
<dbReference type="EMBL" id="CM000617">
    <property type="protein sequence ID" value="EEC46304.1"/>
    <property type="molecule type" value="Genomic_DNA"/>
</dbReference>
<evidence type="ECO:0000256" key="6">
    <source>
        <dbReference type="RuleBase" id="RU368066"/>
    </source>
</evidence>
<feature type="transmembrane region" description="Helical" evidence="6">
    <location>
        <begin position="648"/>
        <end position="669"/>
    </location>
</feature>
<dbReference type="PaxDb" id="2850-Phatr38277"/>
<dbReference type="InterPro" id="IPR007603">
    <property type="entry name" value="Choline_transptr-like"/>
</dbReference>
<evidence type="ECO:0000256" key="2">
    <source>
        <dbReference type="ARBA" id="ARBA00007168"/>
    </source>
</evidence>
<gene>
    <name evidence="8" type="ORF">PHATRDRAFT_38277</name>
</gene>
<comment type="similarity">
    <text evidence="2 6">Belongs to the CTL (choline transporter-like) family.</text>
</comment>
<evidence type="ECO:0000256" key="1">
    <source>
        <dbReference type="ARBA" id="ARBA00004141"/>
    </source>
</evidence>
<dbReference type="OrthoDB" id="199120at2759"/>
<feature type="compositionally biased region" description="Polar residues" evidence="7">
    <location>
        <begin position="103"/>
        <end position="118"/>
    </location>
</feature>
<dbReference type="PANTHER" id="PTHR12385">
    <property type="entry name" value="CHOLINE TRANSPORTER-LIKE (SLC FAMILY 44)"/>
    <property type="match status" value="1"/>
</dbReference>
<reference evidence="9" key="2">
    <citation type="submission" date="2008-08" db="EMBL/GenBank/DDBJ databases">
        <authorList>
            <consortium name="Diatom Consortium"/>
            <person name="Grigoriev I."/>
            <person name="Grimwood J."/>
            <person name="Kuo A."/>
            <person name="Otillar R.P."/>
            <person name="Salamov A."/>
            <person name="Detter J.C."/>
            <person name="Lindquist E."/>
            <person name="Shapiro H."/>
            <person name="Lucas S."/>
            <person name="Glavina del Rio T."/>
            <person name="Pitluck S."/>
            <person name="Rokhsar D."/>
            <person name="Bowler C."/>
        </authorList>
    </citation>
    <scope>GENOME REANNOTATION</scope>
    <source>
        <strain evidence="9">CCAP 1055/1</strain>
    </source>
</reference>
<name>B7G5F4_PHATC</name>
<keyword evidence="4 6" id="KW-1133">Transmembrane helix</keyword>
<evidence type="ECO:0000256" key="3">
    <source>
        <dbReference type="ARBA" id="ARBA00022692"/>
    </source>
</evidence>
<dbReference type="Proteomes" id="UP000000759">
    <property type="component" value="Chromosome 15"/>
</dbReference>
<feature type="transmembrane region" description="Helical" evidence="6">
    <location>
        <begin position="257"/>
        <end position="275"/>
    </location>
</feature>
<dbReference type="HOGENOM" id="CLU_373200_0_0_1"/>
<evidence type="ECO:0000313" key="9">
    <source>
        <dbReference type="Proteomes" id="UP000000759"/>
    </source>
</evidence>
<dbReference type="AlphaFoldDB" id="B7G5F4"/>